<accession>A0A6F8VHK8</accession>
<dbReference type="Proteomes" id="UP000502260">
    <property type="component" value="Chromosome"/>
</dbReference>
<protein>
    <submittedName>
        <fullName evidence="1">Uncharacterized protein</fullName>
    </submittedName>
</protein>
<dbReference type="KEGG" id="slac:SKTS_30850"/>
<gene>
    <name evidence="1" type="ORF">SKTS_30850</name>
</gene>
<reference evidence="2" key="1">
    <citation type="submission" date="2020-03" db="EMBL/GenBank/DDBJ databases">
        <title>Complete genome sequence of sulfur-oxidizing bacterium skT11.</title>
        <authorList>
            <person name="Kanda M."/>
            <person name="Kojima H."/>
            <person name="Fukui M."/>
        </authorList>
    </citation>
    <scope>NUCLEOTIDE SEQUENCE [LARGE SCALE GENOMIC DNA]</scope>
    <source>
        <strain evidence="2">skT11</strain>
    </source>
</reference>
<keyword evidence="2" id="KW-1185">Reference proteome</keyword>
<evidence type="ECO:0000313" key="2">
    <source>
        <dbReference type="Proteomes" id="UP000502260"/>
    </source>
</evidence>
<organism evidence="1 2">
    <name type="scientific">Sulfurimicrobium lacus</name>
    <dbReference type="NCBI Taxonomy" id="2715678"/>
    <lineage>
        <taxon>Bacteria</taxon>
        <taxon>Pseudomonadati</taxon>
        <taxon>Pseudomonadota</taxon>
        <taxon>Betaproteobacteria</taxon>
        <taxon>Nitrosomonadales</taxon>
        <taxon>Sulfuricellaceae</taxon>
        <taxon>Sulfurimicrobium</taxon>
    </lineage>
</organism>
<dbReference type="AlphaFoldDB" id="A0A6F8VHK8"/>
<name>A0A6F8VHK8_9PROT</name>
<sequence>MKSPTLHQSLQAKLGAYTGEHLTTAIRYQDRYGNLVEKPLLDATLDEVAFAIQTLNAESASIHRRRSALDSLYTLARENGCIGSDTVGVIAVEVTK</sequence>
<proteinExistence type="predicted"/>
<dbReference type="EMBL" id="AP022853">
    <property type="protein sequence ID" value="BCB28199.1"/>
    <property type="molecule type" value="Genomic_DNA"/>
</dbReference>
<dbReference type="RefSeq" id="WP_173067176.1">
    <property type="nucleotide sequence ID" value="NZ_AP022853.1"/>
</dbReference>
<evidence type="ECO:0000313" key="1">
    <source>
        <dbReference type="EMBL" id="BCB28199.1"/>
    </source>
</evidence>